<feature type="domain" description="MmgE/PrpD C-terminal" evidence="3">
    <location>
        <begin position="276"/>
        <end position="413"/>
    </location>
</feature>
<reference evidence="4 5" key="1">
    <citation type="submission" date="2014-10" db="EMBL/GenBank/DDBJ databases">
        <title>Genome sequence of Micropolyspora internatus JCM3315.</title>
        <authorList>
            <person name="Shin S.-K."/>
            <person name="Yi H."/>
        </authorList>
    </citation>
    <scope>NUCLEOTIDE SEQUENCE [LARGE SCALE GENOMIC DNA]</scope>
    <source>
        <strain evidence="4 5">JCM 3315</strain>
    </source>
</reference>
<proteinExistence type="inferred from homology"/>
<evidence type="ECO:0000313" key="5">
    <source>
        <dbReference type="Proteomes" id="UP000030848"/>
    </source>
</evidence>
<evidence type="ECO:0000256" key="1">
    <source>
        <dbReference type="ARBA" id="ARBA00006174"/>
    </source>
</evidence>
<dbReference type="AlphaFoldDB" id="A0A837D5H4"/>
<dbReference type="EMBL" id="JRZE01000006">
    <property type="protein sequence ID" value="KHF43079.1"/>
    <property type="molecule type" value="Genomic_DNA"/>
</dbReference>
<evidence type="ECO:0000313" key="4">
    <source>
        <dbReference type="EMBL" id="KHF43079.1"/>
    </source>
</evidence>
<dbReference type="RefSeq" id="WP_231562847.1">
    <property type="nucleotide sequence ID" value="NZ_FOWS01000001.1"/>
</dbReference>
<evidence type="ECO:0000259" key="3">
    <source>
        <dbReference type="Pfam" id="PF19305"/>
    </source>
</evidence>
<dbReference type="Gene3D" id="1.10.4100.10">
    <property type="entry name" value="2-methylcitrate dehydratase PrpD"/>
    <property type="match status" value="1"/>
</dbReference>
<comment type="similarity">
    <text evidence="1">Belongs to the PrpD family.</text>
</comment>
<dbReference type="PANTHER" id="PTHR16943:SF8">
    <property type="entry name" value="2-METHYLCITRATE DEHYDRATASE"/>
    <property type="match status" value="1"/>
</dbReference>
<dbReference type="SUPFAM" id="SSF103378">
    <property type="entry name" value="2-methylcitrate dehydratase PrpD"/>
    <property type="match status" value="1"/>
</dbReference>
<accession>A0A837D5H4</accession>
<dbReference type="Proteomes" id="UP000030848">
    <property type="component" value="Unassembled WGS sequence"/>
</dbReference>
<dbReference type="GO" id="GO:0016829">
    <property type="term" value="F:lyase activity"/>
    <property type="evidence" value="ECO:0007669"/>
    <property type="project" value="InterPro"/>
</dbReference>
<name>A0A837D5H4_9PSEU</name>
<dbReference type="InterPro" id="IPR045336">
    <property type="entry name" value="MmgE_PrpD_N"/>
</dbReference>
<feature type="domain" description="MmgE/PrpD N-terminal" evidence="2">
    <location>
        <begin position="21"/>
        <end position="235"/>
    </location>
</feature>
<sequence>MTVERRAERRPGVEHARAVTERLGHWVSTLDIHTVDDAVLQRLGLVLLDVVGVTALGAALDEHRALRAVWDLPSGPAPLIGAGRTTTVDAAAWLNATALVALELDEGNKYAKGHPAAHGFPAVLALAAQRDSSGADTAAALLAAYEVAARFGRATRLTTGTHPHGNWGVTGAAAGCARLLGLGPRECAAAIDTAAGMPIAGHFDSALDGNVVRDAWIGASNTSGLAAARMAAAGIARNTGTAALSLGTLLGRFDADELTTDLGSTWQITRGYLKRHASCSFTHPAADAMLHLREHGEPTDIRVEIHALGAALAGTDWDNRLSAMFSIPFVVAVAALTGEVGPSAYTPKRLADERVRSLARRVRVVSSDELTARLPDERAVRVTARYPDGAVRTVELPNPVGDADHHPLTESDVVTLLAAWLPKRSTVLGHAVRLSHDLPALSHTGEALRALAGDEEVPECVPSR</sequence>
<dbReference type="Gene3D" id="3.30.1330.120">
    <property type="entry name" value="2-methylcitrate dehydratase PrpD"/>
    <property type="match status" value="1"/>
</dbReference>
<dbReference type="InterPro" id="IPR042183">
    <property type="entry name" value="MmgE/PrpD_sf_1"/>
</dbReference>
<dbReference type="PANTHER" id="PTHR16943">
    <property type="entry name" value="2-METHYLCITRATE DEHYDRATASE-RELATED"/>
    <property type="match status" value="1"/>
</dbReference>
<protein>
    <submittedName>
        <fullName evidence="4">2-methylcitrate dehydratase</fullName>
    </submittedName>
</protein>
<dbReference type="InterPro" id="IPR036148">
    <property type="entry name" value="MmgE/PrpD_sf"/>
</dbReference>
<gene>
    <name evidence="4" type="ORF">MINT15_32810</name>
</gene>
<dbReference type="Pfam" id="PF03972">
    <property type="entry name" value="MmgE_PrpD_N"/>
    <property type="match status" value="1"/>
</dbReference>
<dbReference type="InterPro" id="IPR005656">
    <property type="entry name" value="MmgE_PrpD"/>
</dbReference>
<dbReference type="InterPro" id="IPR045337">
    <property type="entry name" value="MmgE_PrpD_C"/>
</dbReference>
<comment type="caution">
    <text evidence="4">The sequence shown here is derived from an EMBL/GenBank/DDBJ whole genome shotgun (WGS) entry which is preliminary data.</text>
</comment>
<evidence type="ECO:0000259" key="2">
    <source>
        <dbReference type="Pfam" id="PF03972"/>
    </source>
</evidence>
<organism evidence="4 5">
    <name type="scientific">Saccharomonospora viridis</name>
    <dbReference type="NCBI Taxonomy" id="1852"/>
    <lineage>
        <taxon>Bacteria</taxon>
        <taxon>Bacillati</taxon>
        <taxon>Actinomycetota</taxon>
        <taxon>Actinomycetes</taxon>
        <taxon>Pseudonocardiales</taxon>
        <taxon>Pseudonocardiaceae</taxon>
        <taxon>Saccharomonospora</taxon>
    </lineage>
</organism>
<dbReference type="Pfam" id="PF19305">
    <property type="entry name" value="MmgE_PrpD_C"/>
    <property type="match status" value="1"/>
</dbReference>
<dbReference type="InterPro" id="IPR042188">
    <property type="entry name" value="MmgE/PrpD_sf_2"/>
</dbReference>